<proteinExistence type="predicted"/>
<dbReference type="RefSeq" id="WP_229671703.1">
    <property type="nucleotide sequence ID" value="NZ_BMNQ01000017.1"/>
</dbReference>
<sequence length="52" mass="6149">MRFNRHNNTAFFGCSNYPACNKSLDFVAGLQEYNHLNKIDLNGEEFEDTEWF</sequence>
<evidence type="ECO:0008006" key="3">
    <source>
        <dbReference type="Google" id="ProtNLM"/>
    </source>
</evidence>
<gene>
    <name evidence="1" type="ORF">GCM10007063_15590</name>
</gene>
<protein>
    <recommendedName>
        <fullName evidence="3">DNA topoisomerase type IA zn finger domain-containing protein</fullName>
    </recommendedName>
</protein>
<name>A0A917PUZ7_9BACI</name>
<reference evidence="1" key="2">
    <citation type="submission" date="2020-09" db="EMBL/GenBank/DDBJ databases">
        <authorList>
            <person name="Sun Q."/>
            <person name="Ohkuma M."/>
        </authorList>
    </citation>
    <scope>NUCLEOTIDE SEQUENCE</scope>
    <source>
        <strain evidence="1">JCM 12580</strain>
    </source>
</reference>
<reference evidence="1" key="1">
    <citation type="journal article" date="2014" name="Int. J. Syst. Evol. Microbiol.">
        <title>Complete genome sequence of Corynebacterium casei LMG S-19264T (=DSM 44701T), isolated from a smear-ripened cheese.</title>
        <authorList>
            <consortium name="US DOE Joint Genome Institute (JGI-PGF)"/>
            <person name="Walter F."/>
            <person name="Albersmeier A."/>
            <person name="Kalinowski J."/>
            <person name="Ruckert C."/>
        </authorList>
    </citation>
    <scope>NUCLEOTIDE SEQUENCE</scope>
    <source>
        <strain evidence="1">JCM 12580</strain>
    </source>
</reference>
<dbReference type="AlphaFoldDB" id="A0A917PUZ7"/>
<evidence type="ECO:0000313" key="1">
    <source>
        <dbReference type="EMBL" id="GGJ93956.1"/>
    </source>
</evidence>
<accession>A0A917PUZ7</accession>
<evidence type="ECO:0000313" key="2">
    <source>
        <dbReference type="Proteomes" id="UP000658382"/>
    </source>
</evidence>
<dbReference type="EMBL" id="BMNQ01000017">
    <property type="protein sequence ID" value="GGJ93956.1"/>
    <property type="molecule type" value="Genomic_DNA"/>
</dbReference>
<organism evidence="1 2">
    <name type="scientific">Lentibacillus kapialis</name>
    <dbReference type="NCBI Taxonomy" id="340214"/>
    <lineage>
        <taxon>Bacteria</taxon>
        <taxon>Bacillati</taxon>
        <taxon>Bacillota</taxon>
        <taxon>Bacilli</taxon>
        <taxon>Bacillales</taxon>
        <taxon>Bacillaceae</taxon>
        <taxon>Lentibacillus</taxon>
    </lineage>
</organism>
<keyword evidence="2" id="KW-1185">Reference proteome</keyword>
<comment type="caution">
    <text evidence="1">The sequence shown here is derived from an EMBL/GenBank/DDBJ whole genome shotgun (WGS) entry which is preliminary data.</text>
</comment>
<dbReference type="Proteomes" id="UP000658382">
    <property type="component" value="Unassembled WGS sequence"/>
</dbReference>